<organism evidence="11 12">
    <name type="scientific">Tangfeifania diversioriginum</name>
    <dbReference type="NCBI Taxonomy" id="1168035"/>
    <lineage>
        <taxon>Bacteria</taxon>
        <taxon>Pseudomonadati</taxon>
        <taxon>Bacteroidota</taxon>
        <taxon>Bacteroidia</taxon>
        <taxon>Marinilabiliales</taxon>
        <taxon>Prolixibacteraceae</taxon>
        <taxon>Tangfeifania</taxon>
    </lineage>
</organism>
<dbReference type="STRING" id="1168035.SAMN05444280_101176"/>
<dbReference type="InterPro" id="IPR051600">
    <property type="entry name" value="Beta-PGM-like"/>
</dbReference>
<dbReference type="InterPro" id="IPR036412">
    <property type="entry name" value="HAD-like_sf"/>
</dbReference>
<proteinExistence type="inferred from homology"/>
<dbReference type="PANTHER" id="PTHR46193:SF18">
    <property type="entry name" value="HEXITOL PHOSPHATASE B"/>
    <property type="match status" value="1"/>
</dbReference>
<dbReference type="PANTHER" id="PTHR46193">
    <property type="entry name" value="6-PHOSPHOGLUCONATE PHOSPHATASE"/>
    <property type="match status" value="1"/>
</dbReference>
<dbReference type="SUPFAM" id="SSF56784">
    <property type="entry name" value="HAD-like"/>
    <property type="match status" value="1"/>
</dbReference>
<protein>
    <recommendedName>
        <fullName evidence="10">Beta-phosphoglucomutase</fullName>
        <ecNumber evidence="9">5.4.2.6</ecNumber>
    </recommendedName>
</protein>
<gene>
    <name evidence="11" type="ORF">SAMN05444280_101176</name>
</gene>
<keyword evidence="5" id="KW-0460">Magnesium</keyword>
<dbReference type="InterPro" id="IPR010976">
    <property type="entry name" value="B-phosphoglucomutase_hydrolase"/>
</dbReference>
<dbReference type="SFLD" id="SFLDG01129">
    <property type="entry name" value="C1.5:_HAD__Beta-PGM__Phosphata"/>
    <property type="match status" value="1"/>
</dbReference>
<evidence type="ECO:0000313" key="12">
    <source>
        <dbReference type="Proteomes" id="UP000184050"/>
    </source>
</evidence>
<accession>A0A1M6AEM4</accession>
<keyword evidence="11" id="KW-0378">Hydrolase</keyword>
<evidence type="ECO:0000256" key="3">
    <source>
        <dbReference type="ARBA" id="ARBA00022553"/>
    </source>
</evidence>
<dbReference type="Gene3D" id="1.10.150.240">
    <property type="entry name" value="Putative phosphatase, domain 2"/>
    <property type="match status" value="1"/>
</dbReference>
<evidence type="ECO:0000256" key="2">
    <source>
        <dbReference type="ARBA" id="ARBA00006171"/>
    </source>
</evidence>
<evidence type="ECO:0000256" key="10">
    <source>
        <dbReference type="ARBA" id="ARBA00044991"/>
    </source>
</evidence>
<dbReference type="Proteomes" id="UP000184050">
    <property type="component" value="Unassembled WGS sequence"/>
</dbReference>
<dbReference type="Pfam" id="PF00702">
    <property type="entry name" value="Hydrolase"/>
    <property type="match status" value="1"/>
</dbReference>
<keyword evidence="6" id="KW-0413">Isomerase</keyword>
<dbReference type="EC" id="5.4.2.6" evidence="9"/>
<reference evidence="11 12" key="1">
    <citation type="submission" date="2016-11" db="EMBL/GenBank/DDBJ databases">
        <authorList>
            <person name="Jaros S."/>
            <person name="Januszkiewicz K."/>
            <person name="Wedrychowicz H."/>
        </authorList>
    </citation>
    <scope>NUCLEOTIDE SEQUENCE [LARGE SCALE GENOMIC DNA]</scope>
    <source>
        <strain evidence="11 12">DSM 27063</strain>
    </source>
</reference>
<comment type="catalytic activity">
    <reaction evidence="8">
        <text>beta-D-glucose 1-phosphate = beta-D-glucose 6-phosphate</text>
        <dbReference type="Rhea" id="RHEA:20113"/>
        <dbReference type="ChEBI" id="CHEBI:57684"/>
        <dbReference type="ChEBI" id="CHEBI:58247"/>
        <dbReference type="EC" id="5.4.2.6"/>
    </reaction>
</comment>
<evidence type="ECO:0000256" key="9">
    <source>
        <dbReference type="ARBA" id="ARBA00044968"/>
    </source>
</evidence>
<keyword evidence="4" id="KW-0479">Metal-binding</keyword>
<dbReference type="RefSeq" id="WP_073164135.1">
    <property type="nucleotide sequence ID" value="NZ_FQZE01000001.1"/>
</dbReference>
<evidence type="ECO:0000256" key="7">
    <source>
        <dbReference type="ARBA" id="ARBA00023277"/>
    </source>
</evidence>
<dbReference type="InterPro" id="IPR023214">
    <property type="entry name" value="HAD_sf"/>
</dbReference>
<evidence type="ECO:0000256" key="6">
    <source>
        <dbReference type="ARBA" id="ARBA00023235"/>
    </source>
</evidence>
<comment type="similarity">
    <text evidence="2">Belongs to the HAD-like hydrolase superfamily. CbbY/CbbZ/Gph/YieH family.</text>
</comment>
<keyword evidence="3" id="KW-0597">Phosphoprotein</keyword>
<evidence type="ECO:0000256" key="4">
    <source>
        <dbReference type="ARBA" id="ARBA00022723"/>
    </source>
</evidence>
<dbReference type="AlphaFoldDB" id="A0A1M6AEM4"/>
<evidence type="ECO:0000256" key="1">
    <source>
        <dbReference type="ARBA" id="ARBA00001946"/>
    </source>
</evidence>
<dbReference type="Gene3D" id="3.40.50.1000">
    <property type="entry name" value="HAD superfamily/HAD-like"/>
    <property type="match status" value="1"/>
</dbReference>
<dbReference type="GO" id="GO:0016787">
    <property type="term" value="F:hydrolase activity"/>
    <property type="evidence" value="ECO:0007669"/>
    <property type="project" value="UniProtKB-KW"/>
</dbReference>
<evidence type="ECO:0000256" key="5">
    <source>
        <dbReference type="ARBA" id="ARBA00022842"/>
    </source>
</evidence>
<name>A0A1M6AEM4_9BACT</name>
<dbReference type="GO" id="GO:0046872">
    <property type="term" value="F:metal ion binding"/>
    <property type="evidence" value="ECO:0007669"/>
    <property type="project" value="UniProtKB-KW"/>
</dbReference>
<dbReference type="PRINTS" id="PR00413">
    <property type="entry name" value="HADHALOGNASE"/>
</dbReference>
<dbReference type="InterPro" id="IPR023198">
    <property type="entry name" value="PGP-like_dom2"/>
</dbReference>
<comment type="cofactor">
    <cofactor evidence="1">
        <name>Mg(2+)</name>
        <dbReference type="ChEBI" id="CHEBI:18420"/>
    </cofactor>
</comment>
<evidence type="ECO:0000313" key="11">
    <source>
        <dbReference type="EMBL" id="SHI34862.1"/>
    </source>
</evidence>
<dbReference type="InterPro" id="IPR006439">
    <property type="entry name" value="HAD-SF_hydro_IA"/>
</dbReference>
<keyword evidence="7" id="KW-0119">Carbohydrate metabolism</keyword>
<evidence type="ECO:0000256" key="8">
    <source>
        <dbReference type="ARBA" id="ARBA00044926"/>
    </source>
</evidence>
<dbReference type="OrthoDB" id="9797743at2"/>
<dbReference type="GO" id="GO:0008801">
    <property type="term" value="F:beta-phosphoglucomutase activity"/>
    <property type="evidence" value="ECO:0007669"/>
    <property type="project" value="UniProtKB-EC"/>
</dbReference>
<dbReference type="NCBIfam" id="TIGR02009">
    <property type="entry name" value="PGMB-YQAB-SF"/>
    <property type="match status" value="1"/>
</dbReference>
<sequence>MKPEFDSVVFDLDGVITKTAKTHSAAWKKMFDGYLKEREKKHGEPFKEFTQKDYLEYVDGKPRYDGVASFLQSRNIDIPWGSPGDAPGKETVCGMGNQKNKAFMEVLKNEGADTYPSTAELIEELFRAGIKLGVASSSKNCKAVLQAVDLEKYFGARVDGVVSAELGLNGKPEPDIFTKACEILGSTPENSIVVEDAVSGVQAGAKGNFGLTLGIARKDNTEDLRKNGADVVVEDLEEIHGLAGLNKLFKENQ</sequence>
<dbReference type="EMBL" id="FQZE01000001">
    <property type="protein sequence ID" value="SHI34862.1"/>
    <property type="molecule type" value="Genomic_DNA"/>
</dbReference>
<dbReference type="NCBIfam" id="TIGR01509">
    <property type="entry name" value="HAD-SF-IA-v3"/>
    <property type="match status" value="1"/>
</dbReference>
<keyword evidence="12" id="KW-1185">Reference proteome</keyword>
<dbReference type="SFLD" id="SFLDS00003">
    <property type="entry name" value="Haloacid_Dehalogenase"/>
    <property type="match status" value="1"/>
</dbReference>